<dbReference type="InterPro" id="IPR002687">
    <property type="entry name" value="Nop_dom"/>
</dbReference>
<dbReference type="InterPro" id="IPR045056">
    <property type="entry name" value="Nop56/Nop58"/>
</dbReference>
<dbReference type="GeneID" id="27351082"/>
<dbReference type="STRING" id="569365.A0A0D2CJG6"/>
<feature type="compositionally biased region" description="Basic and acidic residues" evidence="9">
    <location>
        <begin position="435"/>
        <end position="447"/>
    </location>
</feature>
<dbReference type="HOGENOM" id="CLU_015495_5_0_1"/>
<gene>
    <name evidence="11" type="ORF">PV07_11888</name>
</gene>
<evidence type="ECO:0000313" key="11">
    <source>
        <dbReference type="EMBL" id="KIW23709.1"/>
    </source>
</evidence>
<dbReference type="Pfam" id="PF01798">
    <property type="entry name" value="Nop"/>
    <property type="match status" value="1"/>
</dbReference>
<name>A0A0D2CJG6_9EURO</name>
<feature type="region of interest" description="Disordered" evidence="9">
    <location>
        <begin position="418"/>
        <end position="566"/>
    </location>
</feature>
<reference evidence="11 12" key="1">
    <citation type="submission" date="2015-01" db="EMBL/GenBank/DDBJ databases">
        <title>The Genome Sequence of Cladophialophora immunda CBS83496.</title>
        <authorList>
            <consortium name="The Broad Institute Genomics Platform"/>
            <person name="Cuomo C."/>
            <person name="de Hoog S."/>
            <person name="Gorbushina A."/>
            <person name="Stielow B."/>
            <person name="Teixiera M."/>
            <person name="Abouelleil A."/>
            <person name="Chapman S.B."/>
            <person name="Priest M."/>
            <person name="Young S.K."/>
            <person name="Wortman J."/>
            <person name="Nusbaum C."/>
            <person name="Birren B."/>
        </authorList>
    </citation>
    <scope>NUCLEOTIDE SEQUENCE [LARGE SCALE GENOMIC DNA]</scope>
    <source>
        <strain evidence="11 12">CBS 83496</strain>
    </source>
</reference>
<feature type="compositionally biased region" description="Basic and acidic residues" evidence="9">
    <location>
        <begin position="469"/>
        <end position="478"/>
    </location>
</feature>
<comment type="function">
    <text evidence="8">Required for pre-18S rRNA processing. May bind microtubules.</text>
</comment>
<keyword evidence="6" id="KW-0539">Nucleus</keyword>
<dbReference type="Proteomes" id="UP000054466">
    <property type="component" value="Unassembled WGS sequence"/>
</dbReference>
<protein>
    <recommendedName>
        <fullName evidence="3">Nucleolar protein 58</fullName>
    </recommendedName>
</protein>
<dbReference type="SUPFAM" id="SSF89124">
    <property type="entry name" value="Nop domain"/>
    <property type="match status" value="1"/>
</dbReference>
<dbReference type="InterPro" id="IPR012976">
    <property type="entry name" value="NOSIC"/>
</dbReference>
<evidence type="ECO:0000256" key="7">
    <source>
        <dbReference type="ARBA" id="ARBA00023274"/>
    </source>
</evidence>
<dbReference type="FunFam" id="1.10.246.90:FF:000003">
    <property type="entry name" value="Nucleolar protein 58"/>
    <property type="match status" value="1"/>
</dbReference>
<evidence type="ECO:0000259" key="10">
    <source>
        <dbReference type="PROSITE" id="PS51358"/>
    </source>
</evidence>
<feature type="region of interest" description="Disordered" evidence="9">
    <location>
        <begin position="595"/>
        <end position="653"/>
    </location>
</feature>
<evidence type="ECO:0000256" key="3">
    <source>
        <dbReference type="ARBA" id="ARBA00020379"/>
    </source>
</evidence>
<accession>A0A0D2CJG6</accession>
<dbReference type="GO" id="GO:0031428">
    <property type="term" value="C:box C/D methylation guide snoRNP complex"/>
    <property type="evidence" value="ECO:0007669"/>
    <property type="project" value="InterPro"/>
</dbReference>
<dbReference type="Gene3D" id="1.10.246.90">
    <property type="entry name" value="Nop domain"/>
    <property type="match status" value="1"/>
</dbReference>
<dbReference type="EMBL" id="KN847046">
    <property type="protein sequence ID" value="KIW23709.1"/>
    <property type="molecule type" value="Genomic_DNA"/>
</dbReference>
<dbReference type="Pfam" id="PF08156">
    <property type="entry name" value="NOP5NT"/>
    <property type="match status" value="1"/>
</dbReference>
<evidence type="ECO:0000256" key="6">
    <source>
        <dbReference type="ARBA" id="ARBA00023242"/>
    </source>
</evidence>
<dbReference type="FunFam" id="1.10.287.4070:FF:000001">
    <property type="entry name" value="Probable Nucleolar protein 58"/>
    <property type="match status" value="1"/>
</dbReference>
<dbReference type="GO" id="GO:0006364">
    <property type="term" value="P:rRNA processing"/>
    <property type="evidence" value="ECO:0007669"/>
    <property type="project" value="UniProtKB-KW"/>
</dbReference>
<dbReference type="InterPro" id="IPR012974">
    <property type="entry name" value="NOP58/56_N"/>
</dbReference>
<keyword evidence="4" id="KW-0690">Ribosome biogenesis</keyword>
<dbReference type="GO" id="GO:0032040">
    <property type="term" value="C:small-subunit processome"/>
    <property type="evidence" value="ECO:0007669"/>
    <property type="project" value="InterPro"/>
</dbReference>
<dbReference type="PANTHER" id="PTHR10894:SF1">
    <property type="entry name" value="NUCLEOLAR PROTEIN 58"/>
    <property type="match status" value="1"/>
</dbReference>
<evidence type="ECO:0000256" key="4">
    <source>
        <dbReference type="ARBA" id="ARBA00022517"/>
    </source>
</evidence>
<evidence type="ECO:0000256" key="2">
    <source>
        <dbReference type="ARBA" id="ARBA00009211"/>
    </source>
</evidence>
<feature type="domain" description="Nop" evidence="10">
    <location>
        <begin position="285"/>
        <end position="413"/>
    </location>
</feature>
<dbReference type="PROSITE" id="PS51358">
    <property type="entry name" value="NOP"/>
    <property type="match status" value="1"/>
</dbReference>
<dbReference type="PANTHER" id="PTHR10894">
    <property type="entry name" value="NUCLEOLAR PROTEIN 5 NUCLEOLAR PROTEIN NOP5 NOP58"/>
    <property type="match status" value="1"/>
</dbReference>
<dbReference type="RefSeq" id="XP_016243925.1">
    <property type="nucleotide sequence ID" value="XM_016399363.1"/>
</dbReference>
<sequence>MTLLVLTETSAGYALLKAKDKKLLKRDDLSSELSSVENVTSMLKLKEFQKFDSAAAALEEAAAIVEGKVTPKLSSLLNTLKDEKKISLAVADPKLGNAIGKIPGLEIKAVADSTTADLYRAIREYLPSLIPGLLPDDVKTMSLGLSHSLARHKLKFSPDKIDVMIVQAIGLLDDLDKELNTYAMRVKEWYGWHFPEMAKILNDNLAYAKVVLKMGMRTNWEDCDLAEILPEEIEAAVKAAADRSMGTEITDEDLENIQSLAEQVVQFTEYRTQLASYLSARMTAIAPNLTTLVGDLVGARLIAHAGSLMNLSKSPASTIQILGAEKALFRALKTKHDTPKYGLIYHASLIGQATGRNKGKMARVLAAKAALGLRVDALQEWGPDEANIPEDEKAALGLSARANLERKLAAMEGKPLKPRGVAIAPNGVSTTPQPKKWEIKEARKYNPDADGLAGDEAPAKEKKSKKDKKSKEEKKLIEEVSEDVDMKEDGELDSEEAESQPDEPITAAEVEATVPSSVNGVNGLSKKEAKKAEKERKHAEKAARKAAKKDKNTEAENAATAGQEDKIETLAAQCGLSVERYKRKLARGEIQIQEDGTPMAVSKKDIKKAKKVAEKAAAKEANGEIEGSKKRKRVEEAADTSKSEKKKKRKEKA</sequence>
<dbReference type="Gene3D" id="1.10.287.4070">
    <property type="match status" value="1"/>
</dbReference>
<keyword evidence="7" id="KW-0687">Ribonucleoprotein</keyword>
<dbReference type="OrthoDB" id="6780543at2759"/>
<evidence type="ECO:0000256" key="1">
    <source>
        <dbReference type="ARBA" id="ARBA00004604"/>
    </source>
</evidence>
<comment type="similarity">
    <text evidence="2">Belongs to the NOP5/NOP56 family.</text>
</comment>
<organism evidence="11 12">
    <name type="scientific">Cladophialophora immunda</name>
    <dbReference type="NCBI Taxonomy" id="569365"/>
    <lineage>
        <taxon>Eukaryota</taxon>
        <taxon>Fungi</taxon>
        <taxon>Dikarya</taxon>
        <taxon>Ascomycota</taxon>
        <taxon>Pezizomycotina</taxon>
        <taxon>Eurotiomycetes</taxon>
        <taxon>Chaetothyriomycetidae</taxon>
        <taxon>Chaetothyriales</taxon>
        <taxon>Herpotrichiellaceae</taxon>
        <taxon>Cladophialophora</taxon>
    </lineage>
</organism>
<feature type="compositionally biased region" description="Basic and acidic residues" evidence="9">
    <location>
        <begin position="525"/>
        <end position="554"/>
    </location>
</feature>
<keyword evidence="5" id="KW-0698">rRNA processing</keyword>
<dbReference type="VEuPathDB" id="FungiDB:PV07_11888"/>
<feature type="compositionally biased region" description="Basic residues" evidence="9">
    <location>
        <begin position="644"/>
        <end position="653"/>
    </location>
</feature>
<evidence type="ECO:0000313" key="12">
    <source>
        <dbReference type="Proteomes" id="UP000054466"/>
    </source>
</evidence>
<dbReference type="InterPro" id="IPR036070">
    <property type="entry name" value="Nop_dom_sf"/>
</dbReference>
<feature type="compositionally biased region" description="Acidic residues" evidence="9">
    <location>
        <begin position="479"/>
        <end position="501"/>
    </location>
</feature>
<dbReference type="InterPro" id="IPR042239">
    <property type="entry name" value="Nop_C"/>
</dbReference>
<feature type="compositionally biased region" description="Basic and acidic residues" evidence="9">
    <location>
        <begin position="611"/>
        <end position="643"/>
    </location>
</feature>
<dbReference type="SMART" id="SM00931">
    <property type="entry name" value="NOSIC"/>
    <property type="match status" value="1"/>
</dbReference>
<proteinExistence type="inferred from homology"/>
<dbReference type="GO" id="GO:0030515">
    <property type="term" value="F:snoRNA binding"/>
    <property type="evidence" value="ECO:0007669"/>
    <property type="project" value="InterPro"/>
</dbReference>
<comment type="subcellular location">
    <subcellularLocation>
        <location evidence="1">Nucleus</location>
        <location evidence="1">Nucleolus</location>
    </subcellularLocation>
</comment>
<evidence type="ECO:0000256" key="5">
    <source>
        <dbReference type="ARBA" id="ARBA00022552"/>
    </source>
</evidence>
<keyword evidence="12" id="KW-1185">Reference proteome</keyword>
<evidence type="ECO:0000256" key="8">
    <source>
        <dbReference type="ARBA" id="ARBA00024837"/>
    </source>
</evidence>
<dbReference type="AlphaFoldDB" id="A0A0D2CJG6"/>
<evidence type="ECO:0000256" key="9">
    <source>
        <dbReference type="SAM" id="MobiDB-lite"/>
    </source>
</evidence>